<dbReference type="PANTHER" id="PTHR33734">
    <property type="entry name" value="LYSM DOMAIN-CONTAINING GPI-ANCHORED PROTEIN 2"/>
    <property type="match status" value="1"/>
</dbReference>
<dbReference type="CDD" id="cd00118">
    <property type="entry name" value="LysM"/>
    <property type="match status" value="2"/>
</dbReference>
<dbReference type="RefSeq" id="WP_010853087.1">
    <property type="nucleotide sequence ID" value="NZ_AQHR01000029.1"/>
</dbReference>
<dbReference type="GO" id="GO:0008933">
    <property type="term" value="F:peptidoglycan lytic transglycosylase activity"/>
    <property type="evidence" value="ECO:0007669"/>
    <property type="project" value="InterPro"/>
</dbReference>
<protein>
    <submittedName>
        <fullName evidence="4">Membrane-bound lytic murein transglycosylase D</fullName>
        <ecNumber evidence="4">3.2.1.-</ecNumber>
    </submittedName>
</protein>
<dbReference type="SMART" id="SM00257">
    <property type="entry name" value="LysM"/>
    <property type="match status" value="2"/>
</dbReference>
<keyword evidence="4" id="KW-0378">Hydrolase</keyword>
<dbReference type="GO" id="GO:0016798">
    <property type="term" value="F:hydrolase activity, acting on glycosyl bonds"/>
    <property type="evidence" value="ECO:0007669"/>
    <property type="project" value="UniProtKB-KW"/>
</dbReference>
<feature type="signal peptide" evidence="2">
    <location>
        <begin position="1"/>
        <end position="26"/>
    </location>
</feature>
<dbReference type="OrthoDB" id="9815002at2"/>
<feature type="domain" description="LysM" evidence="3">
    <location>
        <begin position="424"/>
        <end position="468"/>
    </location>
</feature>
<dbReference type="Proteomes" id="UP000013909">
    <property type="component" value="Unassembled WGS sequence"/>
</dbReference>
<dbReference type="Gene3D" id="3.10.350.10">
    <property type="entry name" value="LysM domain"/>
    <property type="match status" value="2"/>
</dbReference>
<name>R7ZX90_9BACT</name>
<dbReference type="PATRIC" id="fig|1288963.3.peg.938"/>
<dbReference type="Pfam" id="PF01464">
    <property type="entry name" value="SLT"/>
    <property type="match status" value="1"/>
</dbReference>
<evidence type="ECO:0000313" key="4">
    <source>
        <dbReference type="EMBL" id="EON78589.1"/>
    </source>
</evidence>
<dbReference type="GO" id="GO:0000270">
    <property type="term" value="P:peptidoglycan metabolic process"/>
    <property type="evidence" value="ECO:0007669"/>
    <property type="project" value="InterPro"/>
</dbReference>
<accession>R7ZX90</accession>
<dbReference type="InterPro" id="IPR018392">
    <property type="entry name" value="LysM"/>
</dbReference>
<gene>
    <name evidence="4" type="ORF">ADIS_0939</name>
</gene>
<dbReference type="Pfam" id="PF01476">
    <property type="entry name" value="LysM"/>
    <property type="match status" value="2"/>
</dbReference>
<dbReference type="InterPro" id="IPR036779">
    <property type="entry name" value="LysM_dom_sf"/>
</dbReference>
<dbReference type="PROSITE" id="PS00922">
    <property type="entry name" value="TRANSGLYCOSYLASE"/>
    <property type="match status" value="1"/>
</dbReference>
<dbReference type="InterPro" id="IPR008258">
    <property type="entry name" value="Transglycosylase_SLT_dom_1"/>
</dbReference>
<keyword evidence="2" id="KW-0732">Signal</keyword>
<evidence type="ECO:0000256" key="1">
    <source>
        <dbReference type="ARBA" id="ARBA00007734"/>
    </source>
</evidence>
<keyword evidence="4" id="KW-0326">Glycosidase</keyword>
<dbReference type="CDD" id="cd16894">
    <property type="entry name" value="MltD-like"/>
    <property type="match status" value="1"/>
</dbReference>
<dbReference type="InterPro" id="IPR023346">
    <property type="entry name" value="Lysozyme-like_dom_sf"/>
</dbReference>
<dbReference type="EMBL" id="AQHR01000029">
    <property type="protein sequence ID" value="EON78589.1"/>
    <property type="molecule type" value="Genomic_DNA"/>
</dbReference>
<dbReference type="STRING" id="1232681.ADIS_0939"/>
<reference evidence="4 5" key="1">
    <citation type="submission" date="2013-02" db="EMBL/GenBank/DDBJ databases">
        <title>A novel strain isolated from Lonar lake, Maharashtra, India.</title>
        <authorList>
            <person name="Singh A."/>
        </authorList>
    </citation>
    <scope>NUCLEOTIDE SEQUENCE [LARGE SCALE GENOMIC DNA]</scope>
    <source>
        <strain evidence="4 5">AK24</strain>
    </source>
</reference>
<evidence type="ECO:0000259" key="3">
    <source>
        <dbReference type="PROSITE" id="PS51782"/>
    </source>
</evidence>
<keyword evidence="5" id="KW-1185">Reference proteome</keyword>
<evidence type="ECO:0000313" key="5">
    <source>
        <dbReference type="Proteomes" id="UP000013909"/>
    </source>
</evidence>
<feature type="domain" description="LysM" evidence="3">
    <location>
        <begin position="353"/>
        <end position="396"/>
    </location>
</feature>
<dbReference type="GO" id="GO:0016020">
    <property type="term" value="C:membrane"/>
    <property type="evidence" value="ECO:0007669"/>
    <property type="project" value="InterPro"/>
</dbReference>
<dbReference type="SUPFAM" id="SSF53955">
    <property type="entry name" value="Lysozyme-like"/>
    <property type="match status" value="1"/>
</dbReference>
<comment type="similarity">
    <text evidence="1">Belongs to the transglycosylase Slt family.</text>
</comment>
<comment type="caution">
    <text evidence="4">The sequence shown here is derived from an EMBL/GenBank/DDBJ whole genome shotgun (WGS) entry which is preliminary data.</text>
</comment>
<dbReference type="SUPFAM" id="SSF54106">
    <property type="entry name" value="LysM domain"/>
    <property type="match status" value="2"/>
</dbReference>
<evidence type="ECO:0000256" key="2">
    <source>
        <dbReference type="SAM" id="SignalP"/>
    </source>
</evidence>
<feature type="chain" id="PRO_5004451856" evidence="2">
    <location>
        <begin position="27"/>
        <end position="469"/>
    </location>
</feature>
<dbReference type="PANTHER" id="PTHR33734:SF22">
    <property type="entry name" value="MEMBRANE-BOUND LYTIC MUREIN TRANSGLYCOSYLASE D"/>
    <property type="match status" value="1"/>
</dbReference>
<dbReference type="EC" id="3.2.1.-" evidence="4"/>
<organism evidence="4 5">
    <name type="scientific">Lunatimonas lonarensis</name>
    <dbReference type="NCBI Taxonomy" id="1232681"/>
    <lineage>
        <taxon>Bacteria</taxon>
        <taxon>Pseudomonadati</taxon>
        <taxon>Bacteroidota</taxon>
        <taxon>Cytophagia</taxon>
        <taxon>Cytophagales</taxon>
        <taxon>Cyclobacteriaceae</taxon>
    </lineage>
</organism>
<dbReference type="AlphaFoldDB" id="R7ZX90"/>
<proteinExistence type="inferred from homology"/>
<sequence>MDTKAMFSLFLLCLLLIHQTVNELYAQQSISPSGNGLSSMATVEPQYHFDYIPDYTYADVEKRVEAMKTDMPFQLNETIFSFINYFTVRNRAYTRMVLERKHHYFPLFEEVLRENDMPEDVKFLAVIESGLNPKARSRVGAMGLWQFMPGTGREYQLYANQYIDDRLDPEKSTEAAIRFLKSLHKRYGDWELAMAAYNCGPGNVNKAIKRSGGKRKFWEIYNYLPRETRSYIPQFQAIMYVMRHAELHNLFLEDPVFPVDYQLISWEGHLDLMELSKHSDICMEDLEFLNPALVSTRIPKMNRELSIKVPSTKAAFLAENQRWIQDSLAIQADRFVAEMPKPTPFISSSGHTVTYRVQSGDVLGGIAQRYNVSVANLKAWNGINGNLIRVGQVLHIHQPTSTLDKPTLASNSSPLQVNNENGSKVYTVQPGDSLWLISSRLEGVTIEQLKKLNNLNTNQIKPGQKLIIG</sequence>
<dbReference type="Gene3D" id="1.10.530.10">
    <property type="match status" value="1"/>
</dbReference>
<dbReference type="PROSITE" id="PS51782">
    <property type="entry name" value="LYSM"/>
    <property type="match status" value="2"/>
</dbReference>
<dbReference type="InterPro" id="IPR000189">
    <property type="entry name" value="Transglyc_AS"/>
</dbReference>